<gene>
    <name evidence="2" type="ORF">H7U22_18450</name>
</gene>
<organism evidence="2 3">
    <name type="scientific">Pedobacter fastidiosus</name>
    <dbReference type="NCBI Taxonomy" id="2765361"/>
    <lineage>
        <taxon>Bacteria</taxon>
        <taxon>Pseudomonadati</taxon>
        <taxon>Bacteroidota</taxon>
        <taxon>Sphingobacteriia</taxon>
        <taxon>Sphingobacteriales</taxon>
        <taxon>Sphingobacteriaceae</taxon>
        <taxon>Pedobacter</taxon>
    </lineage>
</organism>
<reference evidence="2 3" key="1">
    <citation type="submission" date="2020-08" db="EMBL/GenBank/DDBJ databases">
        <authorList>
            <person name="Sun Q."/>
            <person name="Inoue M."/>
        </authorList>
    </citation>
    <scope>NUCLEOTIDE SEQUENCE [LARGE SCALE GENOMIC DNA]</scope>
    <source>
        <strain evidence="2 3">CCM 8938</strain>
    </source>
</reference>
<feature type="transmembrane region" description="Helical" evidence="1">
    <location>
        <begin position="59"/>
        <end position="82"/>
    </location>
</feature>
<keyword evidence="1" id="KW-0472">Membrane</keyword>
<feature type="transmembrane region" description="Helical" evidence="1">
    <location>
        <begin position="133"/>
        <end position="154"/>
    </location>
</feature>
<dbReference type="EMBL" id="JACRYL010000020">
    <property type="protein sequence ID" value="MBC6112408.1"/>
    <property type="molecule type" value="Genomic_DNA"/>
</dbReference>
<dbReference type="InterPro" id="IPR025495">
    <property type="entry name" value="DUF4386"/>
</dbReference>
<evidence type="ECO:0000256" key="1">
    <source>
        <dbReference type="SAM" id="Phobius"/>
    </source>
</evidence>
<feature type="non-terminal residue" evidence="2">
    <location>
        <position position="188"/>
    </location>
</feature>
<keyword evidence="3" id="KW-1185">Reference proteome</keyword>
<name>A0ABR7KWL0_9SPHI</name>
<keyword evidence="1" id="KW-0812">Transmembrane</keyword>
<evidence type="ECO:0000313" key="3">
    <source>
        <dbReference type="Proteomes" id="UP000652755"/>
    </source>
</evidence>
<evidence type="ECO:0000313" key="2">
    <source>
        <dbReference type="EMBL" id="MBC6112408.1"/>
    </source>
</evidence>
<feature type="transmembrane region" description="Helical" evidence="1">
    <location>
        <begin position="89"/>
        <end position="113"/>
    </location>
</feature>
<dbReference type="Pfam" id="PF14329">
    <property type="entry name" value="DUF4386"/>
    <property type="match status" value="1"/>
</dbReference>
<dbReference type="Proteomes" id="UP000652755">
    <property type="component" value="Unassembled WGS sequence"/>
</dbReference>
<keyword evidence="1" id="KW-1133">Transmembrane helix</keyword>
<dbReference type="RefSeq" id="WP_187072834.1">
    <property type="nucleotide sequence ID" value="NZ_JACRYL010000020.1"/>
</dbReference>
<proteinExistence type="predicted"/>
<comment type="caution">
    <text evidence="2">The sequence shown here is derived from an EMBL/GenBank/DDBJ whole genome shotgun (WGS) entry which is preliminary data.</text>
</comment>
<feature type="transmembrane region" description="Helical" evidence="1">
    <location>
        <begin position="161"/>
        <end position="179"/>
    </location>
</feature>
<sequence>MNNTINRNRSFAKLSGYSLLLMAVIAGFSFGYALPKIFKPGQLDFAQSNLSENLQLYKFMLLGILIVLLLDILVSFTLYIFFKNDNKKWALLSCILRIIYSLILGIALYYLAINIGQSNNSIVLKNYKSFQNIWSTGLIVFGIHLLIIGALMKLHKLIPGILWYLSIIAGASYILIHLLKTTFPQLTE</sequence>
<accession>A0ABR7KWL0</accession>
<protein>
    <submittedName>
        <fullName evidence="2">DUF4386 domain-containing protein</fullName>
    </submittedName>
</protein>